<organism evidence="12 13">
    <name type="scientific">Vibrio astriarenae</name>
    <dbReference type="NCBI Taxonomy" id="1481923"/>
    <lineage>
        <taxon>Bacteria</taxon>
        <taxon>Pseudomonadati</taxon>
        <taxon>Pseudomonadota</taxon>
        <taxon>Gammaproteobacteria</taxon>
        <taxon>Vibrionales</taxon>
        <taxon>Vibrionaceae</taxon>
        <taxon>Vibrio</taxon>
    </lineage>
</organism>
<feature type="domain" description="Tyr recombinase" evidence="10">
    <location>
        <begin position="103"/>
        <end position="317"/>
    </location>
</feature>
<dbReference type="Proteomes" id="UP000464262">
    <property type="component" value="Chromosome 2"/>
</dbReference>
<evidence type="ECO:0000256" key="4">
    <source>
        <dbReference type="ARBA" id="ARBA00022908"/>
    </source>
</evidence>
<gene>
    <name evidence="12" type="ORF">GT360_21255</name>
</gene>
<comment type="function">
    <text evidence="7">Site-specific tyrosine recombinase, which acts by catalyzing the cutting and rejoining of the recombining DNA molecules. The XerC-XerD complex is essential to convert dimers of the bacterial chromosome into monomers to permit their segregation at cell division. It also contributes to the segregational stability of plasmids.</text>
</comment>
<protein>
    <submittedName>
        <fullName evidence="12">Integron integrase</fullName>
    </submittedName>
</protein>
<keyword evidence="4" id="KW-0229">DNA integration</keyword>
<dbReference type="Pfam" id="PF13495">
    <property type="entry name" value="Phage_int_SAM_4"/>
    <property type="match status" value="1"/>
</dbReference>
<keyword evidence="6" id="KW-0233">DNA recombination</keyword>
<comment type="subcellular location">
    <subcellularLocation>
        <location evidence="1">Cytoplasm</location>
    </subcellularLocation>
</comment>
<dbReference type="InterPro" id="IPR011010">
    <property type="entry name" value="DNA_brk_join_enz"/>
</dbReference>
<evidence type="ECO:0000259" key="10">
    <source>
        <dbReference type="PROSITE" id="PS51898"/>
    </source>
</evidence>
<comment type="similarity">
    <text evidence="2">Belongs to the 'phage' integrase family.</text>
</comment>
<evidence type="ECO:0000313" key="12">
    <source>
        <dbReference type="EMBL" id="QIA66022.1"/>
    </source>
</evidence>
<dbReference type="PANTHER" id="PTHR30349:SF64">
    <property type="entry name" value="PROPHAGE INTEGRASE INTD-RELATED"/>
    <property type="match status" value="1"/>
</dbReference>
<evidence type="ECO:0000256" key="6">
    <source>
        <dbReference type="ARBA" id="ARBA00023172"/>
    </source>
</evidence>
<keyword evidence="3" id="KW-0963">Cytoplasm</keyword>
<dbReference type="GO" id="GO:0006310">
    <property type="term" value="P:DNA recombination"/>
    <property type="evidence" value="ECO:0007669"/>
    <property type="project" value="UniProtKB-KW"/>
</dbReference>
<dbReference type="NCBIfam" id="TIGR02249">
    <property type="entry name" value="integrase_gron"/>
    <property type="match status" value="1"/>
</dbReference>
<keyword evidence="13" id="KW-1185">Reference proteome</keyword>
<dbReference type="InterPro" id="IPR013762">
    <property type="entry name" value="Integrase-like_cat_sf"/>
</dbReference>
<dbReference type="InterPro" id="IPR011946">
    <property type="entry name" value="Integrase_integron-type"/>
</dbReference>
<evidence type="ECO:0000256" key="8">
    <source>
        <dbReference type="ARBA" id="ARBA00038613"/>
    </source>
</evidence>
<name>A0A7Z2T875_9VIBR</name>
<evidence type="ECO:0000256" key="7">
    <source>
        <dbReference type="ARBA" id="ARBA00037721"/>
    </source>
</evidence>
<evidence type="ECO:0000256" key="9">
    <source>
        <dbReference type="PROSITE-ProRule" id="PRU01248"/>
    </source>
</evidence>
<comment type="subunit">
    <text evidence="8">Forms a cyclic heterotetrameric complex composed of two molecules of XerC and two molecules of XerD.</text>
</comment>
<dbReference type="Gene3D" id="1.10.150.130">
    <property type="match status" value="1"/>
</dbReference>
<dbReference type="PROSITE" id="PS51898">
    <property type="entry name" value="TYR_RECOMBINASE"/>
    <property type="match status" value="1"/>
</dbReference>
<keyword evidence="5 9" id="KW-0238">DNA-binding</keyword>
<dbReference type="GO" id="GO:0015074">
    <property type="term" value="P:DNA integration"/>
    <property type="evidence" value="ECO:0007669"/>
    <property type="project" value="UniProtKB-KW"/>
</dbReference>
<dbReference type="InterPro" id="IPR010998">
    <property type="entry name" value="Integrase_recombinase_N"/>
</dbReference>
<evidence type="ECO:0000256" key="1">
    <source>
        <dbReference type="ARBA" id="ARBA00004496"/>
    </source>
</evidence>
<evidence type="ECO:0000313" key="13">
    <source>
        <dbReference type="Proteomes" id="UP000464262"/>
    </source>
</evidence>
<dbReference type="GO" id="GO:0005737">
    <property type="term" value="C:cytoplasm"/>
    <property type="evidence" value="ECO:0007669"/>
    <property type="project" value="UniProtKB-SubCell"/>
</dbReference>
<dbReference type="GO" id="GO:0003677">
    <property type="term" value="F:DNA binding"/>
    <property type="evidence" value="ECO:0007669"/>
    <property type="project" value="UniProtKB-UniRule"/>
</dbReference>
<dbReference type="SUPFAM" id="SSF56349">
    <property type="entry name" value="DNA breaking-rejoining enzymes"/>
    <property type="match status" value="1"/>
</dbReference>
<reference evidence="12 13" key="1">
    <citation type="submission" date="2020-01" db="EMBL/GenBank/DDBJ databases">
        <title>Whole genome and functional gene identification of agarase of Vibrio HN897.</title>
        <authorList>
            <person name="Liu Y."/>
            <person name="Zhao Z."/>
        </authorList>
    </citation>
    <scope>NUCLEOTIDE SEQUENCE [LARGE SCALE GENOMIC DNA]</scope>
    <source>
        <strain evidence="12 13">HN897</strain>
    </source>
</reference>
<evidence type="ECO:0000256" key="5">
    <source>
        <dbReference type="ARBA" id="ARBA00023125"/>
    </source>
</evidence>
<evidence type="ECO:0000256" key="2">
    <source>
        <dbReference type="ARBA" id="ARBA00008857"/>
    </source>
</evidence>
<dbReference type="InterPro" id="IPR004107">
    <property type="entry name" value="Integrase_SAM-like_N"/>
</dbReference>
<evidence type="ECO:0000256" key="3">
    <source>
        <dbReference type="ARBA" id="ARBA00022490"/>
    </source>
</evidence>
<dbReference type="InterPro" id="IPR050090">
    <property type="entry name" value="Tyrosine_recombinase_XerCD"/>
</dbReference>
<proteinExistence type="inferred from homology"/>
<dbReference type="FunFam" id="1.10.443.10:FF:000007">
    <property type="entry name" value="Tyrosine recombinase XerC"/>
    <property type="match status" value="1"/>
</dbReference>
<dbReference type="PANTHER" id="PTHR30349">
    <property type="entry name" value="PHAGE INTEGRASE-RELATED"/>
    <property type="match status" value="1"/>
</dbReference>
<evidence type="ECO:0000259" key="11">
    <source>
        <dbReference type="PROSITE" id="PS51900"/>
    </source>
</evidence>
<dbReference type="InterPro" id="IPR002104">
    <property type="entry name" value="Integrase_catalytic"/>
</dbReference>
<dbReference type="AlphaFoldDB" id="A0A7Z2T875"/>
<dbReference type="Pfam" id="PF00589">
    <property type="entry name" value="Phage_integrase"/>
    <property type="match status" value="1"/>
</dbReference>
<sequence length="322" mass="37248">MKIQSPFLQQIVDFMYSRHYAKRTVEAYVYWIKQYILFHEKQHPGSLNDKHVEQFLSHLSLSKNVTANTQAQALNALVFLYEHIIHQPVKIDMRFRKANKQKKLPVVLTKREIRALLNNVNPARLLPVQLMYGSGLRVNECLRLRYGDIDFDFYALRIHLSKGNKSRVVTLAKELCPALHQQREMVKRIWQMDSQQSNYTGVSMPYALERKYPGANKTLNWQFLFPSHKLSVDPSSKVQRRHHIDVTTIQRAIKAAARQADITKPVTSHTLRHSFATHLLESGADIRTVQEQLGHTDVKTTQIYTHVLERGANGVISPLSHL</sequence>
<dbReference type="KEGG" id="vas:GT360_21255"/>
<dbReference type="InterPro" id="IPR044068">
    <property type="entry name" value="CB"/>
</dbReference>
<accession>A0A7Z2T875</accession>
<feature type="domain" description="Core-binding (CB)" evidence="11">
    <location>
        <begin position="5"/>
        <end position="85"/>
    </location>
</feature>
<dbReference type="Gene3D" id="1.10.443.10">
    <property type="entry name" value="Intergrase catalytic core"/>
    <property type="match status" value="1"/>
</dbReference>
<dbReference type="PROSITE" id="PS51900">
    <property type="entry name" value="CB"/>
    <property type="match status" value="1"/>
</dbReference>
<dbReference type="EMBL" id="CP047476">
    <property type="protein sequence ID" value="QIA66022.1"/>
    <property type="molecule type" value="Genomic_DNA"/>
</dbReference>